<protein>
    <submittedName>
        <fullName evidence="3">Uncharacterized protein</fullName>
    </submittedName>
</protein>
<proteinExistence type="predicted"/>
<keyword evidence="2" id="KW-0472">Membrane</keyword>
<feature type="compositionally biased region" description="Low complexity" evidence="1">
    <location>
        <begin position="76"/>
        <end position="86"/>
    </location>
</feature>
<evidence type="ECO:0000313" key="4">
    <source>
        <dbReference type="Proteomes" id="UP000799536"/>
    </source>
</evidence>
<accession>A0A9P4JTA4</accession>
<feature type="compositionally biased region" description="Polar residues" evidence="1">
    <location>
        <begin position="88"/>
        <end position="99"/>
    </location>
</feature>
<reference evidence="3" key="1">
    <citation type="journal article" date="2020" name="Stud. Mycol.">
        <title>101 Dothideomycetes genomes: a test case for predicting lifestyles and emergence of pathogens.</title>
        <authorList>
            <person name="Haridas S."/>
            <person name="Albert R."/>
            <person name="Binder M."/>
            <person name="Bloem J."/>
            <person name="Labutti K."/>
            <person name="Salamov A."/>
            <person name="Andreopoulos B."/>
            <person name="Baker S."/>
            <person name="Barry K."/>
            <person name="Bills G."/>
            <person name="Bluhm B."/>
            <person name="Cannon C."/>
            <person name="Castanera R."/>
            <person name="Culley D."/>
            <person name="Daum C."/>
            <person name="Ezra D."/>
            <person name="Gonzalez J."/>
            <person name="Henrissat B."/>
            <person name="Kuo A."/>
            <person name="Liang C."/>
            <person name="Lipzen A."/>
            <person name="Lutzoni F."/>
            <person name="Magnuson J."/>
            <person name="Mondo S."/>
            <person name="Nolan M."/>
            <person name="Ohm R."/>
            <person name="Pangilinan J."/>
            <person name="Park H.-J."/>
            <person name="Ramirez L."/>
            <person name="Alfaro M."/>
            <person name="Sun H."/>
            <person name="Tritt A."/>
            <person name="Yoshinaga Y."/>
            <person name="Zwiers L.-H."/>
            <person name="Turgeon B."/>
            <person name="Goodwin S."/>
            <person name="Spatafora J."/>
            <person name="Crous P."/>
            <person name="Grigoriev I."/>
        </authorList>
    </citation>
    <scope>NUCLEOTIDE SEQUENCE</scope>
    <source>
        <strain evidence="3">ATCC 74209</strain>
    </source>
</reference>
<feature type="compositionally biased region" description="Polar residues" evidence="1">
    <location>
        <begin position="19"/>
        <end position="30"/>
    </location>
</feature>
<gene>
    <name evidence="3" type="ORF">GQ43DRAFT_479566</name>
</gene>
<keyword evidence="2" id="KW-1133">Transmembrane helix</keyword>
<sequence>MESSPPSPYRDSPPLSPIKSPTNPSATPLLTSKPLPPIPGSASTTRRQDEEEPYQDLATLTTRPITASIQALSISPRGRPPGYRYPNFQPSTVTTSTITRPPVYFPPYTDEEQSSQDDDDVPLAQLNLHLYRTLSPFPTEAPPAYNLVVRESFRDTLVSHLPWNAQVPAGAGGILDEEIGVEQQWEEEIEPTSRKVEKWVALGIVVVMALVVFGVAVWQLVEIRGLP</sequence>
<organism evidence="3 4">
    <name type="scientific">Delitschia confertaspora ATCC 74209</name>
    <dbReference type="NCBI Taxonomy" id="1513339"/>
    <lineage>
        <taxon>Eukaryota</taxon>
        <taxon>Fungi</taxon>
        <taxon>Dikarya</taxon>
        <taxon>Ascomycota</taxon>
        <taxon>Pezizomycotina</taxon>
        <taxon>Dothideomycetes</taxon>
        <taxon>Pleosporomycetidae</taxon>
        <taxon>Pleosporales</taxon>
        <taxon>Delitschiaceae</taxon>
        <taxon>Delitschia</taxon>
    </lineage>
</organism>
<comment type="caution">
    <text evidence="3">The sequence shown here is derived from an EMBL/GenBank/DDBJ whole genome shotgun (WGS) entry which is preliminary data.</text>
</comment>
<feature type="transmembrane region" description="Helical" evidence="2">
    <location>
        <begin position="199"/>
        <end position="221"/>
    </location>
</feature>
<dbReference type="AlphaFoldDB" id="A0A9P4JTA4"/>
<evidence type="ECO:0000256" key="1">
    <source>
        <dbReference type="SAM" id="MobiDB-lite"/>
    </source>
</evidence>
<feature type="compositionally biased region" description="Acidic residues" evidence="1">
    <location>
        <begin position="109"/>
        <end position="118"/>
    </location>
</feature>
<dbReference type="EMBL" id="ML993922">
    <property type="protein sequence ID" value="KAF2202857.1"/>
    <property type="molecule type" value="Genomic_DNA"/>
</dbReference>
<evidence type="ECO:0000313" key="3">
    <source>
        <dbReference type="EMBL" id="KAF2202857.1"/>
    </source>
</evidence>
<feature type="compositionally biased region" description="Polar residues" evidence="1">
    <location>
        <begin position="58"/>
        <end position="73"/>
    </location>
</feature>
<name>A0A9P4JTA4_9PLEO</name>
<feature type="region of interest" description="Disordered" evidence="1">
    <location>
        <begin position="1"/>
        <end position="118"/>
    </location>
</feature>
<dbReference type="OrthoDB" id="3687473at2759"/>
<dbReference type="Proteomes" id="UP000799536">
    <property type="component" value="Unassembled WGS sequence"/>
</dbReference>
<evidence type="ECO:0000256" key="2">
    <source>
        <dbReference type="SAM" id="Phobius"/>
    </source>
</evidence>
<keyword evidence="4" id="KW-1185">Reference proteome</keyword>
<keyword evidence="2" id="KW-0812">Transmembrane</keyword>